<dbReference type="InterPro" id="IPR005824">
    <property type="entry name" value="KOW"/>
</dbReference>
<proteinExistence type="predicted"/>
<feature type="domain" description="KOW" evidence="1">
    <location>
        <begin position="315"/>
        <end position="342"/>
    </location>
</feature>
<dbReference type="Gene3D" id="2.30.30.30">
    <property type="match status" value="1"/>
</dbReference>
<keyword evidence="3" id="KW-1185">Reference proteome</keyword>
<dbReference type="GO" id="GO:0006354">
    <property type="term" value="P:DNA-templated transcription elongation"/>
    <property type="evidence" value="ECO:0007669"/>
    <property type="project" value="InterPro"/>
</dbReference>
<dbReference type="Gene3D" id="3.30.70.940">
    <property type="entry name" value="NusG, N-terminal domain"/>
    <property type="match status" value="1"/>
</dbReference>
<dbReference type="SUPFAM" id="SSF50104">
    <property type="entry name" value="Translation proteins SH3-like domain"/>
    <property type="match status" value="1"/>
</dbReference>
<dbReference type="AlphaFoldDB" id="A0A8H5ERY6"/>
<feature type="domain" description="KOW" evidence="1">
    <location>
        <begin position="427"/>
        <end position="454"/>
    </location>
</feature>
<sequence>MKTAVNEELDNFIDEDLGEDLDDPMVHAALNAALRAEEAGIEALIDEEIYEDGETDEENLEEEKLVDDEKETDDVALSLGEGLWEIRCKLDREMEALKLLLDSMGNDEHPVIKSAMFRPDRPGYIYVELRAGIRRDVAMALAARACLGTLIRTRSMRFTPCPDTTALLDMDECSWLPGTWAWIRGPKLYRGDIGFIFLRKNKRTRERTKWVAVVPRIDIYQTKATPSKRPAAQTLNVNDLILQFKMELEFGRDFGFWGQTFNYSGYLLLWLEEADLYPPKPPPAPLLEEFDLFLRLPVLGQNRWGEHRLTAWQQRSTAQDRVKIIMGQYEGAVGVLLSRTNEEAEVYLPAQDEAVVVGVRNLQIQLQVGDHVRVVNGEYKGQTGYITTMDGEWVDVTEPQQAIEIHILALDVEFYTAPTVIQFQSHKFEVGDEICAIAGPHLSKVGTVGAIHDGWLAVTVADTEQVDIFYRDARHTTSPKTNRMVETMKKAHIDMYSQYKERDKLAMALPPPVSALSAEPAAVIPERRPITCLFPEVNILQKPVWRPRYKAPSAASSSLEQRPIRADHPSLNLPAPTWLLSHDFVPHRIKLIEITCEGPILEYYMPTEDGLQVHIRDCNTTRTTPVDNIRHLLPEKAQELVVPIVGEYRGKLMKVKEYGLDECSLTEFGAKRITKKGYRYPRCQTIELAITAPPKK</sequence>
<dbReference type="InterPro" id="IPR014722">
    <property type="entry name" value="Rib_uL2_dom2"/>
</dbReference>
<protein>
    <recommendedName>
        <fullName evidence="1">KOW domain-containing protein</fullName>
    </recommendedName>
</protein>
<dbReference type="EMBL" id="JAACJJ010000058">
    <property type="protein sequence ID" value="KAF5309913.1"/>
    <property type="molecule type" value="Genomic_DNA"/>
</dbReference>
<dbReference type="InterPro" id="IPR036735">
    <property type="entry name" value="NGN_dom_sf"/>
</dbReference>
<evidence type="ECO:0000313" key="3">
    <source>
        <dbReference type="Proteomes" id="UP000567179"/>
    </source>
</evidence>
<feature type="domain" description="KOW" evidence="1">
    <location>
        <begin position="365"/>
        <end position="392"/>
    </location>
</feature>
<comment type="caution">
    <text evidence="2">The sequence shown here is derived from an EMBL/GenBank/DDBJ whole genome shotgun (WGS) entry which is preliminary data.</text>
</comment>
<gene>
    <name evidence="2" type="ORF">D9619_010543</name>
</gene>
<name>A0A8H5ERY6_9AGAR</name>
<evidence type="ECO:0000259" key="1">
    <source>
        <dbReference type="SMART" id="SM00739"/>
    </source>
</evidence>
<reference evidence="2 3" key="1">
    <citation type="journal article" date="2020" name="ISME J.">
        <title>Uncovering the hidden diversity of litter-decomposition mechanisms in mushroom-forming fungi.</title>
        <authorList>
            <person name="Floudas D."/>
            <person name="Bentzer J."/>
            <person name="Ahren D."/>
            <person name="Johansson T."/>
            <person name="Persson P."/>
            <person name="Tunlid A."/>
        </authorList>
    </citation>
    <scope>NUCLEOTIDE SEQUENCE [LARGE SCALE GENOMIC DNA]</scope>
    <source>
        <strain evidence="2 3">CBS 101986</strain>
    </source>
</reference>
<dbReference type="OrthoDB" id="3048815at2759"/>
<organism evidence="2 3">
    <name type="scientific">Psilocybe cf. subviscida</name>
    <dbReference type="NCBI Taxonomy" id="2480587"/>
    <lineage>
        <taxon>Eukaryota</taxon>
        <taxon>Fungi</taxon>
        <taxon>Dikarya</taxon>
        <taxon>Basidiomycota</taxon>
        <taxon>Agaricomycotina</taxon>
        <taxon>Agaricomycetes</taxon>
        <taxon>Agaricomycetidae</taxon>
        <taxon>Agaricales</taxon>
        <taxon>Agaricineae</taxon>
        <taxon>Strophariaceae</taxon>
        <taxon>Psilocybe</taxon>
    </lineage>
</organism>
<accession>A0A8H5ERY6</accession>
<dbReference type="SMART" id="SM00739">
    <property type="entry name" value="KOW"/>
    <property type="match status" value="3"/>
</dbReference>
<evidence type="ECO:0000313" key="2">
    <source>
        <dbReference type="EMBL" id="KAF5309913.1"/>
    </source>
</evidence>
<dbReference type="InterPro" id="IPR008991">
    <property type="entry name" value="Translation_prot_SH3-like_sf"/>
</dbReference>
<dbReference type="Proteomes" id="UP000567179">
    <property type="component" value="Unassembled WGS sequence"/>
</dbReference>